<feature type="transmembrane region" description="Helical" evidence="5">
    <location>
        <begin position="247"/>
        <end position="268"/>
    </location>
</feature>
<dbReference type="PROSITE" id="PS50262">
    <property type="entry name" value="G_PROTEIN_RECEP_F1_2"/>
    <property type="match status" value="1"/>
</dbReference>
<protein>
    <recommendedName>
        <fullName evidence="6">G-protein coupled receptors family 1 profile domain-containing protein</fullName>
    </recommendedName>
</protein>
<sequence length="339" mass="37930">MSSSNINANTANLWNTASNDLNRYLPIFIYTFGIIGNFLNVLVLAQSNIRSNSSAVLFLFSSMASLIAIVSGLTSRMMSGYAVDLTLTVNWICIIRNYILYTARTITLWLIALATIERWLASSKHVHRRQKSTLKNARRGMILVFIYACLINAPIIYCYRANLSGSLRGCYGSTYACSVLTDGIYVFGTTLSPLSVMIIFGLMTINNIRHSQNRVQNIAMLPFSLEQKNTISTVNRPQKIKKIDRHLLKMLIVQVTLLILFTCPHAIQKFYSSAASISLTSSSQSLDIAIPNFIFNLVTLLNFTASGMPFYIYTLTGGSVFRKALFHLIKTVILKILCR</sequence>
<evidence type="ECO:0000259" key="6">
    <source>
        <dbReference type="PROSITE" id="PS50262"/>
    </source>
</evidence>
<dbReference type="GO" id="GO:0016020">
    <property type="term" value="C:membrane"/>
    <property type="evidence" value="ECO:0007669"/>
    <property type="project" value="UniProtKB-SubCell"/>
</dbReference>
<evidence type="ECO:0000256" key="1">
    <source>
        <dbReference type="ARBA" id="ARBA00004370"/>
    </source>
</evidence>
<evidence type="ECO:0000256" key="3">
    <source>
        <dbReference type="ARBA" id="ARBA00022989"/>
    </source>
</evidence>
<evidence type="ECO:0000256" key="2">
    <source>
        <dbReference type="ARBA" id="ARBA00022692"/>
    </source>
</evidence>
<dbReference type="InterPro" id="IPR000276">
    <property type="entry name" value="GPCR_Rhodpsn"/>
</dbReference>
<dbReference type="AlphaFoldDB" id="A0A814XIW3"/>
<evidence type="ECO:0000256" key="4">
    <source>
        <dbReference type="ARBA" id="ARBA00023136"/>
    </source>
</evidence>
<dbReference type="PANTHER" id="PTHR46641">
    <property type="entry name" value="FMRFAMIDE RECEPTOR-RELATED"/>
    <property type="match status" value="1"/>
</dbReference>
<dbReference type="Proteomes" id="UP000663845">
    <property type="component" value="Unassembled WGS sequence"/>
</dbReference>
<evidence type="ECO:0000313" key="7">
    <source>
        <dbReference type="EMBL" id="CAF1215797.1"/>
    </source>
</evidence>
<dbReference type="PANTHER" id="PTHR46641:SF18">
    <property type="entry name" value="G-PROTEIN COUPLED RECEPTORS FAMILY 1 PROFILE DOMAIN-CONTAINING PROTEIN"/>
    <property type="match status" value="1"/>
</dbReference>
<feature type="transmembrane region" description="Helical" evidence="5">
    <location>
        <begin position="183"/>
        <end position="205"/>
    </location>
</feature>
<dbReference type="EMBL" id="CAJOAZ010005490">
    <property type="protein sequence ID" value="CAF4102169.1"/>
    <property type="molecule type" value="Genomic_DNA"/>
</dbReference>
<feature type="transmembrane region" description="Helical" evidence="5">
    <location>
        <begin position="98"/>
        <end position="120"/>
    </location>
</feature>
<dbReference type="SUPFAM" id="SSF81321">
    <property type="entry name" value="Family A G protein-coupled receptor-like"/>
    <property type="match status" value="1"/>
</dbReference>
<evidence type="ECO:0000256" key="5">
    <source>
        <dbReference type="SAM" id="Phobius"/>
    </source>
</evidence>
<dbReference type="GO" id="GO:0004930">
    <property type="term" value="F:G protein-coupled receptor activity"/>
    <property type="evidence" value="ECO:0007669"/>
    <property type="project" value="InterPro"/>
</dbReference>
<dbReference type="InterPro" id="IPR052954">
    <property type="entry name" value="GPCR-Ligand_Int"/>
</dbReference>
<accession>A0A814XIW3</accession>
<keyword evidence="4 5" id="KW-0472">Membrane</keyword>
<dbReference type="Proteomes" id="UP000663844">
    <property type="component" value="Unassembled WGS sequence"/>
</dbReference>
<dbReference type="InterPro" id="IPR017452">
    <property type="entry name" value="GPCR_Rhodpsn_7TM"/>
</dbReference>
<proteinExistence type="predicted"/>
<dbReference type="Gene3D" id="1.20.1070.10">
    <property type="entry name" value="Rhodopsin 7-helix transmembrane proteins"/>
    <property type="match status" value="1"/>
</dbReference>
<dbReference type="EMBL" id="CAJNOG010000390">
    <property type="protein sequence ID" value="CAF1215797.1"/>
    <property type="molecule type" value="Genomic_DNA"/>
</dbReference>
<feature type="transmembrane region" description="Helical" evidence="5">
    <location>
        <begin position="56"/>
        <end position="78"/>
    </location>
</feature>
<dbReference type="Pfam" id="PF00001">
    <property type="entry name" value="7tm_1"/>
    <property type="match status" value="1"/>
</dbReference>
<reference evidence="7" key="1">
    <citation type="submission" date="2021-02" db="EMBL/GenBank/DDBJ databases">
        <authorList>
            <person name="Nowell W R."/>
        </authorList>
    </citation>
    <scope>NUCLEOTIDE SEQUENCE</scope>
</reference>
<feature type="transmembrane region" description="Helical" evidence="5">
    <location>
        <begin position="141"/>
        <end position="163"/>
    </location>
</feature>
<feature type="transmembrane region" description="Helical" evidence="5">
    <location>
        <begin position="24"/>
        <end position="44"/>
    </location>
</feature>
<feature type="domain" description="G-protein coupled receptors family 1 profile" evidence="6">
    <location>
        <begin position="36"/>
        <end position="313"/>
    </location>
</feature>
<feature type="transmembrane region" description="Helical" evidence="5">
    <location>
        <begin position="288"/>
        <end position="313"/>
    </location>
</feature>
<name>A0A814XIW3_9BILA</name>
<keyword evidence="3 5" id="KW-1133">Transmembrane helix</keyword>
<evidence type="ECO:0000313" key="8">
    <source>
        <dbReference type="EMBL" id="CAF4102169.1"/>
    </source>
</evidence>
<keyword evidence="2 5" id="KW-0812">Transmembrane</keyword>
<evidence type="ECO:0000313" key="9">
    <source>
        <dbReference type="Proteomes" id="UP000663845"/>
    </source>
</evidence>
<comment type="subcellular location">
    <subcellularLocation>
        <location evidence="1">Membrane</location>
    </subcellularLocation>
</comment>
<comment type="caution">
    <text evidence="7">The sequence shown here is derived from an EMBL/GenBank/DDBJ whole genome shotgun (WGS) entry which is preliminary data.</text>
</comment>
<gene>
    <name evidence="7" type="ORF">JYZ213_LOCUS27720</name>
    <name evidence="8" type="ORF">OXD698_LOCUS35475</name>
</gene>
<organism evidence="7 9">
    <name type="scientific">Adineta steineri</name>
    <dbReference type="NCBI Taxonomy" id="433720"/>
    <lineage>
        <taxon>Eukaryota</taxon>
        <taxon>Metazoa</taxon>
        <taxon>Spiralia</taxon>
        <taxon>Gnathifera</taxon>
        <taxon>Rotifera</taxon>
        <taxon>Eurotatoria</taxon>
        <taxon>Bdelloidea</taxon>
        <taxon>Adinetida</taxon>
        <taxon>Adinetidae</taxon>
        <taxon>Adineta</taxon>
    </lineage>
</organism>